<dbReference type="SMART" id="SM00369">
    <property type="entry name" value="LRR_TYP"/>
    <property type="match status" value="6"/>
</dbReference>
<dbReference type="AlphaFoldDB" id="A0A8B6ED61"/>
<dbReference type="InterPro" id="IPR001611">
    <property type="entry name" value="Leu-rich_rpt"/>
</dbReference>
<keyword evidence="10 13" id="KW-0472">Membrane</keyword>
<dbReference type="OrthoDB" id="6105302at2759"/>
<evidence type="ECO:0000256" key="11">
    <source>
        <dbReference type="ARBA" id="ARBA00023170"/>
    </source>
</evidence>
<protein>
    <recommendedName>
        <fullName evidence="15">TIR domain-containing protein</fullName>
    </recommendedName>
</protein>
<dbReference type="GO" id="GO:0002224">
    <property type="term" value="P:toll-like receptor signaling pathway"/>
    <property type="evidence" value="ECO:0007669"/>
    <property type="project" value="InterPro"/>
</dbReference>
<dbReference type="PANTHER" id="PTHR24365:SF530">
    <property type="entry name" value="MSTPROX-RELATED"/>
    <property type="match status" value="1"/>
</dbReference>
<evidence type="ECO:0000256" key="12">
    <source>
        <dbReference type="ARBA" id="ARBA00023180"/>
    </source>
</evidence>
<dbReference type="Pfam" id="PF01582">
    <property type="entry name" value="TIR"/>
    <property type="match status" value="1"/>
</dbReference>
<feature type="transmembrane region" description="Helical" evidence="13">
    <location>
        <begin position="624"/>
        <end position="647"/>
    </location>
</feature>
<comment type="subcellular location">
    <subcellularLocation>
        <location evidence="1">Membrane</location>
        <topology evidence="1">Single-pass type I membrane protein</topology>
    </subcellularLocation>
</comment>
<keyword evidence="11" id="KW-0675">Receptor</keyword>
<evidence type="ECO:0000256" key="13">
    <source>
        <dbReference type="SAM" id="Phobius"/>
    </source>
</evidence>
<keyword evidence="8" id="KW-0391">Immunity</keyword>
<evidence type="ECO:0000313" key="16">
    <source>
        <dbReference type="EMBL" id="VDI32789.1"/>
    </source>
</evidence>
<dbReference type="InterPro" id="IPR003591">
    <property type="entry name" value="Leu-rich_rpt_typical-subtyp"/>
</dbReference>
<keyword evidence="6 14" id="KW-0732">Signal</keyword>
<feature type="domain" description="TIR" evidence="15">
    <location>
        <begin position="676"/>
        <end position="821"/>
    </location>
</feature>
<dbReference type="SMART" id="SM00255">
    <property type="entry name" value="TIR"/>
    <property type="match status" value="1"/>
</dbReference>
<dbReference type="PRINTS" id="PR01537">
    <property type="entry name" value="INTRLKN1R1F"/>
</dbReference>
<evidence type="ECO:0000256" key="5">
    <source>
        <dbReference type="ARBA" id="ARBA00022692"/>
    </source>
</evidence>
<dbReference type="SUPFAM" id="SSF52200">
    <property type="entry name" value="Toll/Interleukin receptor TIR domain"/>
    <property type="match status" value="1"/>
</dbReference>
<proteinExistence type="inferred from homology"/>
<evidence type="ECO:0000256" key="7">
    <source>
        <dbReference type="ARBA" id="ARBA00022737"/>
    </source>
</evidence>
<feature type="chain" id="PRO_5032698967" description="TIR domain-containing protein" evidence="14">
    <location>
        <begin position="19"/>
        <end position="823"/>
    </location>
</feature>
<dbReference type="GO" id="GO:0005886">
    <property type="term" value="C:plasma membrane"/>
    <property type="evidence" value="ECO:0007669"/>
    <property type="project" value="TreeGrafter"/>
</dbReference>
<sequence>MKYIVLLFLFVSFKCSLANHCKITRTKTDITCDCSSKNLRRIPLRKIPRETTILNLSGNSLTLVTNNSFEGLGKVHTLYLQSSKITLFEVGAFSGLDSLTYIDLSSNFIEKESLPPGLFRPISKLQYLNIASNLFLISKEYPDRVLQDLTHLQTLSMSGINGAVFGNGFKYLTSLNSLNLDPCSINELQNDTFVSFKGLPILNLNFICRFKKVQPGALAPFQSISSLAIVGSELIRISDLLVVLSSLRDRNMSLIDFSSNYRSRTGADIISSEAFSYLGGVCVKEVILRRNQIGIIQGGSISRMKYKNCLQKFDVSQNNIYGDYQTALEIFKLSVLKVLDFSKQEILGPYKKIKNESFNSEDSKYSLSYSVDLPPSLERLNASGLSIKLSPLANVNFKFGSHVVYVDVNWTPFTNCDGVITGLDNLQFFGMSGFNCKILNPKMISSFKNLQELQSRNANLNIGLQHDVNAIFLKGLEKLRIIDFAGNGLENLNPELLRSQYNSLYSVDLSNNNFDDFPFQITEFKNLSYINLENNKIIDFDEKVTNDLDDLESRVKGHLKIRLDRNLLQCNCKSLIFIKWLFKTKIQLDNGGNYSCGYIDGSKKTTAYALKNIDELTKQCASKFWLITSVCLTLLLIIIIFISSIVYKYRITLQYWYLVIRRRYKIYSKLDEQSDYKYSAFVAYHHDNYRWVCGPLTSFLEGEKKLSLCLHDRDFALGSLIVDNIFEAISQSKKVILIVSKSFLKSTWCEYELDMARMRMFRENKDILIVILVEKIPPEDMPKSLLRIWNNVTCIEAEEYVSEENTPQFQHLFWKRLYQSIIT</sequence>
<feature type="signal peptide" evidence="14">
    <location>
        <begin position="1"/>
        <end position="18"/>
    </location>
</feature>
<accession>A0A8B6ED61</accession>
<evidence type="ECO:0000256" key="9">
    <source>
        <dbReference type="ARBA" id="ARBA00022989"/>
    </source>
</evidence>
<dbReference type="GO" id="GO:0004888">
    <property type="term" value="F:transmembrane signaling receptor activity"/>
    <property type="evidence" value="ECO:0007669"/>
    <property type="project" value="InterPro"/>
</dbReference>
<gene>
    <name evidence="16" type="ORF">MGAL_10B014641</name>
</gene>
<dbReference type="InterPro" id="IPR017241">
    <property type="entry name" value="Toll-like_receptor"/>
</dbReference>
<dbReference type="PIRSF" id="PIRSF037595">
    <property type="entry name" value="Toll-like_receptor"/>
    <property type="match status" value="1"/>
</dbReference>
<keyword evidence="7" id="KW-0677">Repeat</keyword>
<keyword evidence="5 13" id="KW-0812">Transmembrane</keyword>
<dbReference type="InterPro" id="IPR032675">
    <property type="entry name" value="LRR_dom_sf"/>
</dbReference>
<comment type="similarity">
    <text evidence="2">Belongs to the Toll-like receptor family.</text>
</comment>
<name>A0A8B6ED61_MYTGA</name>
<evidence type="ECO:0000256" key="4">
    <source>
        <dbReference type="ARBA" id="ARBA00022614"/>
    </source>
</evidence>
<comment type="caution">
    <text evidence="16">The sequence shown here is derived from an EMBL/GenBank/DDBJ whole genome shotgun (WGS) entry which is preliminary data.</text>
</comment>
<dbReference type="PANTHER" id="PTHR24365">
    <property type="entry name" value="TOLL-LIKE RECEPTOR"/>
    <property type="match status" value="1"/>
</dbReference>
<keyword evidence="3" id="KW-0399">Innate immunity</keyword>
<dbReference type="InterPro" id="IPR000157">
    <property type="entry name" value="TIR_dom"/>
</dbReference>
<dbReference type="Gene3D" id="3.80.10.10">
    <property type="entry name" value="Ribonuclease Inhibitor"/>
    <property type="match status" value="1"/>
</dbReference>
<dbReference type="FunFam" id="3.40.50.10140:FF:000001">
    <property type="entry name" value="Toll-like receptor 2"/>
    <property type="match status" value="1"/>
</dbReference>
<dbReference type="Pfam" id="PF13855">
    <property type="entry name" value="LRR_8"/>
    <property type="match status" value="1"/>
</dbReference>
<evidence type="ECO:0000313" key="17">
    <source>
        <dbReference type="Proteomes" id="UP000596742"/>
    </source>
</evidence>
<evidence type="ECO:0000256" key="14">
    <source>
        <dbReference type="SAM" id="SignalP"/>
    </source>
</evidence>
<evidence type="ECO:0000256" key="3">
    <source>
        <dbReference type="ARBA" id="ARBA00022588"/>
    </source>
</evidence>
<keyword evidence="4" id="KW-0433">Leucine-rich repeat</keyword>
<dbReference type="GO" id="GO:0045087">
    <property type="term" value="P:innate immune response"/>
    <property type="evidence" value="ECO:0007669"/>
    <property type="project" value="UniProtKB-KW"/>
</dbReference>
<organism evidence="16 17">
    <name type="scientific">Mytilus galloprovincialis</name>
    <name type="common">Mediterranean mussel</name>
    <dbReference type="NCBI Taxonomy" id="29158"/>
    <lineage>
        <taxon>Eukaryota</taxon>
        <taxon>Metazoa</taxon>
        <taxon>Spiralia</taxon>
        <taxon>Lophotrochozoa</taxon>
        <taxon>Mollusca</taxon>
        <taxon>Bivalvia</taxon>
        <taxon>Autobranchia</taxon>
        <taxon>Pteriomorphia</taxon>
        <taxon>Mytilida</taxon>
        <taxon>Mytiloidea</taxon>
        <taxon>Mytilidae</taxon>
        <taxon>Mytilinae</taxon>
        <taxon>Mytilus</taxon>
    </lineage>
</organism>
<keyword evidence="9 13" id="KW-1133">Transmembrane helix</keyword>
<dbReference type="Gene3D" id="3.40.50.10140">
    <property type="entry name" value="Toll/interleukin-1 receptor homology (TIR) domain"/>
    <property type="match status" value="1"/>
</dbReference>
<reference evidence="16" key="1">
    <citation type="submission" date="2018-11" db="EMBL/GenBank/DDBJ databases">
        <authorList>
            <person name="Alioto T."/>
            <person name="Alioto T."/>
        </authorList>
    </citation>
    <scope>NUCLEOTIDE SEQUENCE</scope>
</reference>
<evidence type="ECO:0000256" key="8">
    <source>
        <dbReference type="ARBA" id="ARBA00022859"/>
    </source>
</evidence>
<evidence type="ECO:0000256" key="6">
    <source>
        <dbReference type="ARBA" id="ARBA00022729"/>
    </source>
</evidence>
<evidence type="ECO:0000256" key="1">
    <source>
        <dbReference type="ARBA" id="ARBA00004479"/>
    </source>
</evidence>
<evidence type="ECO:0000259" key="15">
    <source>
        <dbReference type="PROSITE" id="PS50104"/>
    </source>
</evidence>
<evidence type="ECO:0000256" key="10">
    <source>
        <dbReference type="ARBA" id="ARBA00023136"/>
    </source>
</evidence>
<dbReference type="SUPFAM" id="SSF52058">
    <property type="entry name" value="L domain-like"/>
    <property type="match status" value="2"/>
</dbReference>
<dbReference type="Proteomes" id="UP000596742">
    <property type="component" value="Unassembled WGS sequence"/>
</dbReference>
<dbReference type="EMBL" id="UYJE01004959">
    <property type="protein sequence ID" value="VDI32789.1"/>
    <property type="molecule type" value="Genomic_DNA"/>
</dbReference>
<dbReference type="InterPro" id="IPR035897">
    <property type="entry name" value="Toll_tir_struct_dom_sf"/>
</dbReference>
<dbReference type="PROSITE" id="PS50104">
    <property type="entry name" value="TIR"/>
    <property type="match status" value="1"/>
</dbReference>
<evidence type="ECO:0000256" key="2">
    <source>
        <dbReference type="ARBA" id="ARBA00009634"/>
    </source>
</evidence>
<keyword evidence="17" id="KW-1185">Reference proteome</keyword>
<keyword evidence="12" id="KW-0325">Glycoprotein</keyword>